<dbReference type="PANTHER" id="PTHR28008:SF1">
    <property type="entry name" value="DOMAIN PROTEIN, PUTATIVE (AFU_ORTHOLOGUE AFUA_3G10980)-RELATED"/>
    <property type="match status" value="1"/>
</dbReference>
<reference evidence="2 3" key="1">
    <citation type="submission" date="2022-03" db="EMBL/GenBank/DDBJ databases">
        <title>Complete genome sequence of Lysobacter capsici VKM B-2533 and Lysobacter gummosus 10.1.1, promising sources of lytic agents.</title>
        <authorList>
            <person name="Tarlachkov S.V."/>
            <person name="Kudryakova I.V."/>
            <person name="Afoshin A.S."/>
            <person name="Leontyevskaya E.A."/>
            <person name="Leontyevskaya N.V."/>
        </authorList>
    </citation>
    <scope>NUCLEOTIDE SEQUENCE [LARGE SCALE GENOMIC DNA]</scope>
    <source>
        <strain evidence="2 3">10.1.1</strain>
    </source>
</reference>
<name>A0ABY3XBZ0_9GAMM</name>
<accession>A0ABY3XBZ0</accession>
<keyword evidence="1" id="KW-1133">Transmembrane helix</keyword>
<keyword evidence="3" id="KW-1185">Reference proteome</keyword>
<evidence type="ECO:0000256" key="1">
    <source>
        <dbReference type="SAM" id="Phobius"/>
    </source>
</evidence>
<dbReference type="RefSeq" id="WP_057941410.1">
    <property type="nucleotide sequence ID" value="NZ_CP011131.1"/>
</dbReference>
<proteinExistence type="predicted"/>
<dbReference type="PANTHER" id="PTHR28008">
    <property type="entry name" value="DOMAIN PROTEIN, PUTATIVE (AFU_ORTHOLOGUE AFUA_3G10980)-RELATED"/>
    <property type="match status" value="1"/>
</dbReference>
<feature type="transmembrane region" description="Helical" evidence="1">
    <location>
        <begin position="51"/>
        <end position="70"/>
    </location>
</feature>
<dbReference type="EMBL" id="CP093547">
    <property type="protein sequence ID" value="UNP30136.1"/>
    <property type="molecule type" value="Genomic_DNA"/>
</dbReference>
<feature type="transmembrane region" description="Helical" evidence="1">
    <location>
        <begin position="77"/>
        <end position="96"/>
    </location>
</feature>
<gene>
    <name evidence="2" type="ORF">MOV92_02325</name>
</gene>
<protein>
    <submittedName>
        <fullName evidence="2">VanZ family protein</fullName>
    </submittedName>
</protein>
<organism evidence="2 3">
    <name type="scientific">Lysobacter gummosus</name>
    <dbReference type="NCBI Taxonomy" id="262324"/>
    <lineage>
        <taxon>Bacteria</taxon>
        <taxon>Pseudomonadati</taxon>
        <taxon>Pseudomonadota</taxon>
        <taxon>Gammaproteobacteria</taxon>
        <taxon>Lysobacterales</taxon>
        <taxon>Lysobacteraceae</taxon>
        <taxon>Lysobacter</taxon>
    </lineage>
</organism>
<keyword evidence="1" id="KW-0812">Transmembrane</keyword>
<evidence type="ECO:0000313" key="3">
    <source>
        <dbReference type="Proteomes" id="UP000829194"/>
    </source>
</evidence>
<feature type="transmembrane region" description="Helical" evidence="1">
    <location>
        <begin position="108"/>
        <end position="131"/>
    </location>
</feature>
<feature type="transmembrane region" description="Helical" evidence="1">
    <location>
        <begin position="17"/>
        <end position="39"/>
    </location>
</feature>
<evidence type="ECO:0000313" key="2">
    <source>
        <dbReference type="EMBL" id="UNP30136.1"/>
    </source>
</evidence>
<sequence>MSAVPARALLRQFDRPLLWCALWLAMIAVVIATCLLPAHDLPPPPFSNFDKIEHFGAYLALSSYAGMLFARLRPQAIAVAGLIAMGVGLEFAQATLTDSRSGDGIDALANSLGALAGLFVARTPVALWLLWVDRRLSRKR</sequence>
<keyword evidence="1" id="KW-0472">Membrane</keyword>
<dbReference type="Proteomes" id="UP000829194">
    <property type="component" value="Chromosome"/>
</dbReference>